<keyword evidence="5 8" id="KW-1133">Transmembrane helix</keyword>
<dbReference type="Pfam" id="PF00999">
    <property type="entry name" value="Na_H_Exchanger"/>
    <property type="match status" value="1"/>
</dbReference>
<evidence type="ECO:0000259" key="9">
    <source>
        <dbReference type="Pfam" id="PF00999"/>
    </source>
</evidence>
<evidence type="ECO:0000256" key="2">
    <source>
        <dbReference type="ARBA" id="ARBA00022448"/>
    </source>
</evidence>
<organism evidence="10 11">
    <name type="scientific">Neolewinella maritima</name>
    <dbReference type="NCBI Taxonomy" id="1383882"/>
    <lineage>
        <taxon>Bacteria</taxon>
        <taxon>Pseudomonadati</taxon>
        <taxon>Bacteroidota</taxon>
        <taxon>Saprospiria</taxon>
        <taxon>Saprospirales</taxon>
        <taxon>Lewinellaceae</taxon>
        <taxon>Neolewinella</taxon>
    </lineage>
</organism>
<keyword evidence="4 8" id="KW-0812">Transmembrane</keyword>
<feature type="transmembrane region" description="Helical" evidence="8">
    <location>
        <begin position="96"/>
        <end position="119"/>
    </location>
</feature>
<evidence type="ECO:0000256" key="5">
    <source>
        <dbReference type="ARBA" id="ARBA00022989"/>
    </source>
</evidence>
<feature type="transmembrane region" description="Helical" evidence="8">
    <location>
        <begin position="64"/>
        <end position="84"/>
    </location>
</feature>
<evidence type="ECO:0000256" key="3">
    <source>
        <dbReference type="ARBA" id="ARBA00022449"/>
    </source>
</evidence>
<feature type="transmembrane region" description="Helical" evidence="8">
    <location>
        <begin position="358"/>
        <end position="375"/>
    </location>
</feature>
<keyword evidence="6" id="KW-0406">Ion transport</keyword>
<name>A0ABM9B4W0_9BACT</name>
<keyword evidence="11" id="KW-1185">Reference proteome</keyword>
<gene>
    <name evidence="10" type="primary">nhaP2_3</name>
    <name evidence="10" type="ORF">LEM8419_03172</name>
</gene>
<comment type="caution">
    <text evidence="10">The sequence shown here is derived from an EMBL/GenBank/DDBJ whole genome shotgun (WGS) entry which is preliminary data.</text>
</comment>
<dbReference type="PANTHER" id="PTHR32507">
    <property type="entry name" value="NA(+)/H(+) ANTIPORTER 1"/>
    <property type="match status" value="1"/>
</dbReference>
<evidence type="ECO:0000313" key="10">
    <source>
        <dbReference type="EMBL" id="CAH1002254.1"/>
    </source>
</evidence>
<evidence type="ECO:0000256" key="6">
    <source>
        <dbReference type="ARBA" id="ARBA00023065"/>
    </source>
</evidence>
<accession>A0ABM9B4W0</accession>
<comment type="subcellular location">
    <subcellularLocation>
        <location evidence="1">Cell membrane</location>
        <topology evidence="1">Multi-pass membrane protein</topology>
    </subcellularLocation>
</comment>
<proteinExistence type="predicted"/>
<feature type="transmembrane region" description="Helical" evidence="8">
    <location>
        <begin position="176"/>
        <end position="199"/>
    </location>
</feature>
<reference evidence="10" key="1">
    <citation type="submission" date="2021-12" db="EMBL/GenBank/DDBJ databases">
        <authorList>
            <person name="Rodrigo-Torres L."/>
            <person name="Arahal R. D."/>
            <person name="Lucena T."/>
        </authorList>
    </citation>
    <scope>NUCLEOTIDE SEQUENCE</scope>
    <source>
        <strain evidence="10">CECT 8419</strain>
    </source>
</reference>
<keyword evidence="7 8" id="KW-0472">Membrane</keyword>
<keyword evidence="3" id="KW-0050">Antiport</keyword>
<evidence type="ECO:0000313" key="11">
    <source>
        <dbReference type="Proteomes" id="UP000837803"/>
    </source>
</evidence>
<feature type="transmembrane region" description="Helical" evidence="8">
    <location>
        <begin position="205"/>
        <end position="224"/>
    </location>
</feature>
<protein>
    <submittedName>
        <fullName evidence="10">K(+)/H(+) antiporter NhaP2</fullName>
    </submittedName>
</protein>
<feature type="transmembrane region" description="Helical" evidence="8">
    <location>
        <begin position="236"/>
        <end position="254"/>
    </location>
</feature>
<feature type="transmembrane region" description="Helical" evidence="8">
    <location>
        <begin position="387"/>
        <end position="407"/>
    </location>
</feature>
<feature type="transmembrane region" description="Helical" evidence="8">
    <location>
        <begin position="298"/>
        <end position="320"/>
    </location>
</feature>
<feature type="transmembrane region" description="Helical" evidence="8">
    <location>
        <begin position="326"/>
        <end position="346"/>
    </location>
</feature>
<dbReference type="Proteomes" id="UP000837803">
    <property type="component" value="Unassembled WGS sequence"/>
</dbReference>
<dbReference type="EMBL" id="CAKLPZ010000004">
    <property type="protein sequence ID" value="CAH1002254.1"/>
    <property type="molecule type" value="Genomic_DNA"/>
</dbReference>
<dbReference type="PANTHER" id="PTHR32507:SF8">
    <property type="entry name" value="CNH1P"/>
    <property type="match status" value="1"/>
</dbReference>
<dbReference type="RefSeq" id="WP_238752127.1">
    <property type="nucleotide sequence ID" value="NZ_CAKLPZ010000004.1"/>
</dbReference>
<sequence>MSTHILLLLLAGIALLGTFIIPGLIRDKLVSLPIIYVAFGYGIFSLPLELPLMNPEDARLDRQVMEYITEFIVIVSLAATGLKLDRDPSLKNWSSGLFMLAIAMPLTIAAVAFLGWWWIGLAPASAILLGAVLAPTDPVLAANVQVGPPNEDLPEDDVRFGLTLEAGLNDGLAFPFVYLAIALAGATDVGSTLLTWAWWDFGYRIAMGTLMGYLIGRLLAYVFYEFKRKMAEVRDTEIESGFFILAATLLTYGLTEVVEGYGFLAVFVAAVVSRRAGEAPDEEAKEDQIETYEAAEQVEQAVLGIFLIAFGGIIATGGLYDLTLNGAMVGVALIVLIRPIAGLISFLPSKLPWVEKVAISYFGIRGVGSLYYLAYAHNSEIFDNIDTIWSIVNFTVLVSIFLHGLSVKPFMRWVDRRMGRPDRVSQ</sequence>
<evidence type="ECO:0000256" key="8">
    <source>
        <dbReference type="SAM" id="Phobius"/>
    </source>
</evidence>
<evidence type="ECO:0000256" key="4">
    <source>
        <dbReference type="ARBA" id="ARBA00022692"/>
    </source>
</evidence>
<evidence type="ECO:0000256" key="7">
    <source>
        <dbReference type="ARBA" id="ARBA00023136"/>
    </source>
</evidence>
<feature type="domain" description="Cation/H+ exchanger transmembrane" evidence="9">
    <location>
        <begin position="22"/>
        <end position="413"/>
    </location>
</feature>
<dbReference type="InterPro" id="IPR006153">
    <property type="entry name" value="Cation/H_exchanger_TM"/>
</dbReference>
<evidence type="ECO:0000256" key="1">
    <source>
        <dbReference type="ARBA" id="ARBA00004651"/>
    </source>
</evidence>
<feature type="transmembrane region" description="Helical" evidence="8">
    <location>
        <begin position="30"/>
        <end position="52"/>
    </location>
</feature>
<keyword evidence="2" id="KW-0813">Transport</keyword>